<comment type="function">
    <text evidence="5">Nuclease required for the repair of DNA interstrand cross-links (ICL). Acts as a 5'-3' exonuclease that anchors at a cut end of DNA and cleaves DNA successively at every third nucleotide, allowing to excise an ICL from one strand through flanking incisions.</text>
</comment>
<dbReference type="Pfam" id="PF21315">
    <property type="entry name" value="FAN1_HTH"/>
    <property type="match status" value="1"/>
</dbReference>
<dbReference type="GO" id="GO:0036297">
    <property type="term" value="P:interstrand cross-link repair"/>
    <property type="evidence" value="ECO:0007669"/>
    <property type="project" value="InterPro"/>
</dbReference>
<comment type="cofactor">
    <cofactor evidence="5">
        <name>Mg(2+)</name>
        <dbReference type="ChEBI" id="CHEBI:18420"/>
    </cofactor>
    <cofactor evidence="5">
        <name>Mn(2+)</name>
        <dbReference type="ChEBI" id="CHEBI:29035"/>
    </cofactor>
</comment>
<keyword evidence="3 5" id="KW-0378">Hydrolase</keyword>
<dbReference type="EMBL" id="JALJOR010000001">
    <property type="protein sequence ID" value="KAK9829081.1"/>
    <property type="molecule type" value="Genomic_DNA"/>
</dbReference>
<organism evidence="8 9">
    <name type="scientific">[Myrmecia] bisecta</name>
    <dbReference type="NCBI Taxonomy" id="41462"/>
    <lineage>
        <taxon>Eukaryota</taxon>
        <taxon>Viridiplantae</taxon>
        <taxon>Chlorophyta</taxon>
        <taxon>core chlorophytes</taxon>
        <taxon>Trebouxiophyceae</taxon>
        <taxon>Trebouxiales</taxon>
        <taxon>Trebouxiaceae</taxon>
        <taxon>Myrmecia</taxon>
    </lineage>
</organism>
<dbReference type="InterPro" id="IPR014883">
    <property type="entry name" value="VRR_NUC"/>
</dbReference>
<evidence type="ECO:0000313" key="9">
    <source>
        <dbReference type="Proteomes" id="UP001489004"/>
    </source>
</evidence>
<keyword evidence="5" id="KW-0539">Nucleus</keyword>
<keyword evidence="4 5" id="KW-0460">Magnesium</keyword>
<comment type="subcellular location">
    <subcellularLocation>
        <location evidence="5">Nucleus</location>
    </subcellularLocation>
</comment>
<evidence type="ECO:0000256" key="2">
    <source>
        <dbReference type="ARBA" id="ARBA00022723"/>
    </source>
</evidence>
<evidence type="ECO:0000313" key="8">
    <source>
        <dbReference type="EMBL" id="KAK9829081.1"/>
    </source>
</evidence>
<dbReference type="GO" id="GO:0070336">
    <property type="term" value="F:flap-structured DNA binding"/>
    <property type="evidence" value="ECO:0007669"/>
    <property type="project" value="TreeGrafter"/>
</dbReference>
<evidence type="ECO:0000256" key="3">
    <source>
        <dbReference type="ARBA" id="ARBA00022801"/>
    </source>
</evidence>
<dbReference type="AlphaFoldDB" id="A0AAW1R5K1"/>
<comment type="caution">
    <text evidence="8">The sequence shown here is derived from an EMBL/GenBank/DDBJ whole genome shotgun (WGS) entry which is preliminary data.</text>
</comment>
<dbReference type="CDD" id="cd22326">
    <property type="entry name" value="FAN1-like"/>
    <property type="match status" value="1"/>
</dbReference>
<dbReference type="InterPro" id="IPR033315">
    <property type="entry name" value="Fan1-like"/>
</dbReference>
<evidence type="ECO:0000256" key="6">
    <source>
        <dbReference type="SAM" id="MobiDB-lite"/>
    </source>
</evidence>
<keyword evidence="5" id="KW-0464">Manganese</keyword>
<comment type="catalytic activity">
    <reaction evidence="5">
        <text>Hydrolytically removes 5'-nucleotides successively from the 3'-hydroxy termini of 3'-hydroxy-terminated oligonucleotides.</text>
        <dbReference type="EC" id="3.1.4.1"/>
    </reaction>
</comment>
<gene>
    <name evidence="8" type="ORF">WJX72_003785</name>
</gene>
<dbReference type="Pfam" id="PF08774">
    <property type="entry name" value="VRR_NUC"/>
    <property type="match status" value="2"/>
</dbReference>
<proteinExistence type="inferred from homology"/>
<sequence>MHASSINQHLDHCLAKKATSRTKAQPTSEHIAVDVFGYLPALIVEHIAPLLAAAQIEARVTVLEAPASARAVASAELQVRIPPAVQQADERQRVQAILQKAAAAAEGHEATTLQRQSSGTGEILRTNFLLIADLVREQDGHLLTAEELLLLDAFKALGPVAQSLYLRLFQRRGPWFRVQTLNYSEALLGGLGLLPRNGRNGRAQLVALAKDALTTPPVPGSEQQAQQVLQELLHLTGPCVRLGRPLAACIRRIQRLFFLNEGQDLSHFLVTDLGIMRYPSFRVHRTRPVFADRAALLEYEAALEDAAALDTALEEGDVEAAEAALVPALAAIAADKHKEAPTSFTLTASDPFSAAWVFTAMATAGVSLLEKRKQYQEATELLRKLLGGACCPGRRGEWWVRLSVDTEHLGRVEEALEVAQSALADEWVKHGDRIALQRRILRLGKPPRRWKKPPWAGLVEWEPPVVQIEAQPLPNALGLKSKFPAPDGGECGVEELALLYYASEEGGGWQGTHSENGIWHTLFGLLLWDTLFLDVPDVFRTPFQTAPLDLSSLSFYPARKPAIQACLAQIRGGGAPEMLRKCWEAHHGVMCRGINWERHGLEDLVTIAECVGGRGLAAICQLLAEDLAGWSGGMPDLLLWKPGVSMSSEEATVPGDPLMHAYEGSPVSDNLEGHRPDPSGGDGSGGITAAGQRRAGGCAKLSEVKGPRDRLSEQQRAWIGALTDAGVAVEVLKVVEPTMGPAKRARRRKW</sequence>
<dbReference type="GO" id="GO:0005634">
    <property type="term" value="C:nucleus"/>
    <property type="evidence" value="ECO:0007669"/>
    <property type="project" value="UniProtKB-SubCell"/>
</dbReference>
<feature type="domain" description="VRR-NUC" evidence="7">
    <location>
        <begin position="570"/>
        <end position="736"/>
    </location>
</feature>
<dbReference type="PANTHER" id="PTHR15749">
    <property type="entry name" value="FANCONI-ASSOCIATED NUCLEASE 1"/>
    <property type="match status" value="1"/>
</dbReference>
<keyword evidence="1 5" id="KW-0540">Nuclease</keyword>
<dbReference type="PANTHER" id="PTHR15749:SF4">
    <property type="entry name" value="FANCONI-ASSOCIATED NUCLEASE 1"/>
    <property type="match status" value="1"/>
</dbReference>
<dbReference type="GO" id="GO:0008409">
    <property type="term" value="F:5'-3' exonuclease activity"/>
    <property type="evidence" value="ECO:0007669"/>
    <property type="project" value="TreeGrafter"/>
</dbReference>
<evidence type="ECO:0000259" key="7">
    <source>
        <dbReference type="SMART" id="SM00990"/>
    </source>
</evidence>
<dbReference type="InterPro" id="IPR049125">
    <property type="entry name" value="FAN1-like_WH"/>
</dbReference>
<dbReference type="InterPro" id="IPR049126">
    <property type="entry name" value="FAN1-like_TPR"/>
</dbReference>
<keyword evidence="9" id="KW-1185">Reference proteome</keyword>
<dbReference type="SMART" id="SM00990">
    <property type="entry name" value="VRR_NUC"/>
    <property type="match status" value="1"/>
</dbReference>
<dbReference type="GO" id="GO:0017108">
    <property type="term" value="F:5'-flap endonuclease activity"/>
    <property type="evidence" value="ECO:0007669"/>
    <property type="project" value="TreeGrafter"/>
</dbReference>
<dbReference type="GO" id="GO:0004528">
    <property type="term" value="F:phosphodiesterase I activity"/>
    <property type="evidence" value="ECO:0007669"/>
    <property type="project" value="UniProtKB-EC"/>
</dbReference>
<evidence type="ECO:0000256" key="4">
    <source>
        <dbReference type="ARBA" id="ARBA00022842"/>
    </source>
</evidence>
<dbReference type="Pfam" id="PF21170">
    <property type="entry name" value="FAN1_TPR"/>
    <property type="match status" value="1"/>
</dbReference>
<accession>A0AAW1R5K1</accession>
<dbReference type="Proteomes" id="UP001489004">
    <property type="component" value="Unassembled WGS sequence"/>
</dbReference>
<dbReference type="InterPro" id="IPR049132">
    <property type="entry name" value="FAN1-like_euk"/>
</dbReference>
<evidence type="ECO:0000256" key="1">
    <source>
        <dbReference type="ARBA" id="ARBA00022722"/>
    </source>
</evidence>
<comment type="similarity">
    <text evidence="5">Belongs to the FAN1 family.</text>
</comment>
<keyword evidence="5" id="KW-0227">DNA damage</keyword>
<keyword evidence="2 5" id="KW-0479">Metal-binding</keyword>
<protein>
    <recommendedName>
        <fullName evidence="5">Fanconi-associated nuclease</fullName>
        <ecNumber evidence="5">3.1.4.1</ecNumber>
    </recommendedName>
</protein>
<dbReference type="EC" id="3.1.4.1" evidence="5"/>
<reference evidence="8 9" key="1">
    <citation type="journal article" date="2024" name="Nat. Commun.">
        <title>Phylogenomics reveals the evolutionary origins of lichenization in chlorophyte algae.</title>
        <authorList>
            <person name="Puginier C."/>
            <person name="Libourel C."/>
            <person name="Otte J."/>
            <person name="Skaloud P."/>
            <person name="Haon M."/>
            <person name="Grisel S."/>
            <person name="Petersen M."/>
            <person name="Berrin J.G."/>
            <person name="Delaux P.M."/>
            <person name="Dal Grande F."/>
            <person name="Keller J."/>
        </authorList>
    </citation>
    <scope>NUCLEOTIDE SEQUENCE [LARGE SCALE GENOMIC DNA]</scope>
    <source>
        <strain evidence="8 9">SAG 2043</strain>
    </source>
</reference>
<keyword evidence="5" id="KW-0234">DNA repair</keyword>
<dbReference type="GO" id="GO:0046872">
    <property type="term" value="F:metal ion binding"/>
    <property type="evidence" value="ECO:0007669"/>
    <property type="project" value="UniProtKB-KW"/>
</dbReference>
<evidence type="ECO:0000256" key="5">
    <source>
        <dbReference type="RuleBase" id="RU365033"/>
    </source>
</evidence>
<feature type="region of interest" description="Disordered" evidence="6">
    <location>
        <begin position="660"/>
        <end position="707"/>
    </location>
</feature>
<name>A0AAW1R5K1_9CHLO</name>